<dbReference type="SMART" id="SM00494">
    <property type="entry name" value="ChtBD2"/>
    <property type="match status" value="1"/>
</dbReference>
<feature type="compositionally biased region" description="Low complexity" evidence="1">
    <location>
        <begin position="2130"/>
        <end position="2139"/>
    </location>
</feature>
<feature type="domain" description="Chitin-binding type-2" evidence="3">
    <location>
        <begin position="1632"/>
        <end position="1689"/>
    </location>
</feature>
<feature type="non-terminal residue" evidence="4">
    <location>
        <position position="2248"/>
    </location>
</feature>
<feature type="region of interest" description="Disordered" evidence="1">
    <location>
        <begin position="2011"/>
        <end position="2139"/>
    </location>
</feature>
<evidence type="ECO:0000313" key="5">
    <source>
        <dbReference type="Proteomes" id="UP000825002"/>
    </source>
</evidence>
<feature type="compositionally biased region" description="Low complexity" evidence="1">
    <location>
        <begin position="1808"/>
        <end position="1818"/>
    </location>
</feature>
<feature type="region of interest" description="Disordered" evidence="1">
    <location>
        <begin position="830"/>
        <end position="869"/>
    </location>
</feature>
<keyword evidence="2" id="KW-0732">Signal</keyword>
<feature type="region of interest" description="Disordered" evidence="1">
    <location>
        <begin position="1693"/>
        <end position="1762"/>
    </location>
</feature>
<feature type="compositionally biased region" description="Polar residues" evidence="1">
    <location>
        <begin position="1702"/>
        <end position="1714"/>
    </location>
</feature>
<feature type="region of interest" description="Disordered" evidence="1">
    <location>
        <begin position="994"/>
        <end position="1153"/>
    </location>
</feature>
<evidence type="ECO:0000313" key="4">
    <source>
        <dbReference type="EMBL" id="KAG9510357.1"/>
    </source>
</evidence>
<feature type="compositionally biased region" description="Polar residues" evidence="1">
    <location>
        <begin position="1860"/>
        <end position="1880"/>
    </location>
</feature>
<feature type="region of interest" description="Disordered" evidence="1">
    <location>
        <begin position="1432"/>
        <end position="1460"/>
    </location>
</feature>
<feature type="region of interest" description="Disordered" evidence="1">
    <location>
        <begin position="1808"/>
        <end position="1925"/>
    </location>
</feature>
<feature type="region of interest" description="Disordered" evidence="1">
    <location>
        <begin position="1941"/>
        <end position="1995"/>
    </location>
</feature>
<dbReference type="Gene3D" id="2.170.140.10">
    <property type="entry name" value="Chitin binding domain"/>
    <property type="match status" value="1"/>
</dbReference>
<feature type="compositionally biased region" description="Basic residues" evidence="1">
    <location>
        <begin position="835"/>
        <end position="846"/>
    </location>
</feature>
<reference evidence="4 5" key="1">
    <citation type="submission" date="2020-10" db="EMBL/GenBank/DDBJ databases">
        <authorList>
            <person name="Klimov P.B."/>
            <person name="Dyachkov S.M."/>
            <person name="Chetverikov P.E."/>
        </authorList>
    </citation>
    <scope>NUCLEOTIDE SEQUENCE [LARGE SCALE GENOMIC DNA]</scope>
    <source>
        <strain evidence="4">BMOC 18-1129-001#AD2665</strain>
        <tissue evidence="4">Entire mites</tissue>
    </source>
</reference>
<feature type="compositionally biased region" description="Polar residues" evidence="1">
    <location>
        <begin position="1068"/>
        <end position="1079"/>
    </location>
</feature>
<comment type="caution">
    <text evidence="4">The sequence shown here is derived from an EMBL/GenBank/DDBJ whole genome shotgun (WGS) entry which is preliminary data.</text>
</comment>
<proteinExistence type="predicted"/>
<evidence type="ECO:0000256" key="2">
    <source>
        <dbReference type="SAM" id="SignalP"/>
    </source>
</evidence>
<feature type="region of interest" description="Disordered" evidence="1">
    <location>
        <begin position="444"/>
        <end position="463"/>
    </location>
</feature>
<feature type="compositionally biased region" description="Polar residues" evidence="1">
    <location>
        <begin position="1432"/>
        <end position="1444"/>
    </location>
</feature>
<feature type="compositionally biased region" description="Basic and acidic residues" evidence="1">
    <location>
        <begin position="1143"/>
        <end position="1153"/>
    </location>
</feature>
<dbReference type="InterPro" id="IPR036508">
    <property type="entry name" value="Chitin-bd_dom_sf"/>
</dbReference>
<protein>
    <recommendedName>
        <fullName evidence="3">Chitin-binding type-2 domain-containing protein</fullName>
    </recommendedName>
</protein>
<dbReference type="InterPro" id="IPR002557">
    <property type="entry name" value="Chitin-bd_dom"/>
</dbReference>
<evidence type="ECO:0000259" key="3">
    <source>
        <dbReference type="PROSITE" id="PS50940"/>
    </source>
</evidence>
<sequence length="2248" mass="247124">MMSSALIILFICFLPTVQPLKFPSILSAWSHQQQQQQQHHQQQQLIHQTDSSTTKNYFGLPSQSVNVISSNNSPLKSSLRRPLSFLPSRHQSIFFNALPTSIFGRLAPSASKNYRQQYQLLKDSHSALKGGPPLSGIPISAHVSQNGAAMSEIEFANLIAQQQGLTSMQSQEFNMQVPQSQAHLHHQFEPQPTSQQQQQQQQMPGQLGSHINQQQQAQQSRLTNNRQPYHDAGDHQPADGPNSGYHYVRQTATSSQYPSNTEEVSDTMMAESQSLTRDKHSKPQSAGESDAPSTTNSKSNTNLITEIVPTMMEQSGSELAVTEASSLNATQAATTIGSVSLGYDGDANDFKGHESALNQSLSDLEAHVHQVEQSMVMHDLLKKPKESSVAAVTPSKPIQPVGPANLYVNYKNDKFDKHQVQSDDAMDTASADFMVSLSNTAQGVVSSQPVQTQEHEASEDTESYVIGPYNGPRAMFHQSESVTNDASETKQPMSAKDSMLEQMSSPSTTAAFAMAVTQQPGDKSSPIENVPKFYQQDDNARRPIRGQHHINSNDNKQLHHHPHNIPYFDKGSLSERNKFDQTFAAPHQSNNDHHNGIPRASPQRYRQVTANFDQLMRENTQSGSSVSGNGPIHMFLQESTMPISGNDPEPVSSVMSTPESTLRDEAILGAATAANGYDNSYMTSKMVTLHQLEPPTKQRKQAPQMLFRGKLRDSLKMPLLSGFRLPYRGSAPQFPLKANRARPVVYNHHSGAVSRPNRPSLFGKSTSYQQALVYPGADSMSQTMSSMNPFTEQSNLATINSNNRQPAYYVVRDNSNGIMMNAGQQPLSHKFAPVNHHHHSGHHINRQRQQQQKQHLSTDSAPVKSLDYYGHSQDPSMAPFIDAALQSSMFDLSGAFEKGPIVSSPNELKDPAYVYAGEQALMQQQHQLSGSKKDIESLFFPALQMSQFTPDSRSKEQLEFQLNDPQSRYVFTYDPQLNYTSGKKFKSGLYEIEPPRSLSSESGDKNGQRPIKPQSEEEKSSYETNMANSGEGNLTRFDNSQNGFNNSLSDGNGSLPTPPTPTVASVIVKQSDSVQNSDVTVLKQIGASIEVGQGAKNAPESSGDKDGSDSVMRGKVFNDSVSSPDQPVSSETKKELSDDDEGEKLQSETKQFKQTEMVTLYEFEGPQSSTSPAPLDVATQELTAAAANSSQSDDKTKENRTSDEITNEPSSVSDAIQIIDIDESPSILNSYRAIMDVPVQQSNDEMYTMYSPAKMIQGYNYRPTTFGNMQNNHNVQFQAQYQGTPNSMRANDNAFVMISSHNQGSNGASQQFDREQQVGTKHNSQYQYKSLNTYPKYAPAQYYQQQQSKPALQWHSNQNLPHPARPQFQSQMPQQQLAFNPPRSHYHQSLNHNMPIDQKFSSYAVHTAQPQHLQSRKPLPVVPVYQFDTQPSQYGQQTTNSPSSWGGALPNRPSGFMQPSIGTILNTQSFELGPSSLQSMQTRPVEDNSHTNVWSTKEIRPNHSLSQANQIGVDNFATPPHYSSTNRNVDALSELPDPGPSDVELGQADETGSKISKSPTRSADQTRHTQPSSTEKFQFETSNDSQDDEKRFTNQGKGFESQSVSNNRPISSQDPATQDSDAHQSAADRSAGLFCANRPPGMYADVNQKCKVYYLCGPSGQQQFRCGNQTQFNQKTLTCDWWYNTECGKKLNENPDDDLNEQAVSRSSQHQPMNSDDKSTWELSNRPNNNNNNDKQVSESEVKSIVGSASPINGNNEGSDFDRRQKDAVESVRQFTPTNEVHNKQADYENNKNLEAQRQRWRDIAAGSFSSSTEHSTSNEPITSDMFHHSESASNTTVAPTTTTESAAKYTSWPTDVVVSDSSASPTQVQENAQSTTDSSAPRVGDLTDFDSSPEIHEGNLVTVKSADQHNDEQSSTVANTNYNEARDKFSTPAAVDVDVTSEASVANTTRSSESDAASDFDEQAGASKKERRVASSFTSDNSNNDNSAKPFYSNHKYVRKSSAVDQIFTRGNPREQSSGIYSTLSNQGSVNYDPTNVHTLTPNNSRGSPSATLSSGSSASNAESADNKSTTIDSKSATVERRYGQRLAKKTNLSQQDMMDGVDYGGPGTSSIDSPLSVANEPKAKKFSSRSSGSINSNSILFGDNPPTGFTLIAPIVDVCFRDGSEAFGEPTIDDSSKSNEDACGDDDADRSLSSPMELSPPNGISNISQYNVGSLIKLQLSRNHSMCLLCSAVIAFNFPKLEIKSE</sequence>
<organism evidence="4 5">
    <name type="scientific">Fragariocoptes setiger</name>
    <dbReference type="NCBI Taxonomy" id="1670756"/>
    <lineage>
        <taxon>Eukaryota</taxon>
        <taxon>Metazoa</taxon>
        <taxon>Ecdysozoa</taxon>
        <taxon>Arthropoda</taxon>
        <taxon>Chelicerata</taxon>
        <taxon>Arachnida</taxon>
        <taxon>Acari</taxon>
        <taxon>Acariformes</taxon>
        <taxon>Trombidiformes</taxon>
        <taxon>Prostigmata</taxon>
        <taxon>Eupodina</taxon>
        <taxon>Eriophyoidea</taxon>
        <taxon>Phytoptidae</taxon>
        <taxon>Fragariocoptes</taxon>
    </lineage>
</organism>
<dbReference type="Proteomes" id="UP000825002">
    <property type="component" value="Unassembled WGS sequence"/>
</dbReference>
<feature type="compositionally biased region" description="Polar residues" evidence="1">
    <location>
        <begin position="2015"/>
        <end position="2045"/>
    </location>
</feature>
<keyword evidence="5" id="KW-1185">Reference proteome</keyword>
<feature type="compositionally biased region" description="Low complexity" evidence="1">
    <location>
        <begin position="1832"/>
        <end position="1848"/>
    </location>
</feature>
<gene>
    <name evidence="4" type="ORF">GZH46_01102</name>
</gene>
<feature type="compositionally biased region" description="Polar residues" evidence="1">
    <location>
        <begin position="1593"/>
        <end position="1619"/>
    </location>
</feature>
<feature type="compositionally biased region" description="Low complexity" evidence="1">
    <location>
        <begin position="2046"/>
        <end position="2070"/>
    </location>
</feature>
<name>A0ABQ7SAC8_9ACAR</name>
<evidence type="ECO:0000256" key="1">
    <source>
        <dbReference type="SAM" id="MobiDB-lite"/>
    </source>
</evidence>
<dbReference type="PROSITE" id="PS50940">
    <property type="entry name" value="CHIT_BIND_II"/>
    <property type="match status" value="1"/>
</dbReference>
<feature type="region of interest" description="Disordered" evidence="1">
    <location>
        <begin position="1184"/>
        <end position="1211"/>
    </location>
</feature>
<dbReference type="Pfam" id="PF01607">
    <property type="entry name" value="CBM_14"/>
    <property type="match status" value="1"/>
</dbReference>
<feature type="compositionally biased region" description="Basic and acidic residues" evidence="1">
    <location>
        <begin position="1192"/>
        <end position="1203"/>
    </location>
</feature>
<feature type="region of interest" description="Disordered" evidence="1">
    <location>
        <begin position="1513"/>
        <end position="1625"/>
    </location>
</feature>
<feature type="compositionally biased region" description="Low complexity" evidence="1">
    <location>
        <begin position="1119"/>
        <end position="1130"/>
    </location>
</feature>
<accession>A0ABQ7SAC8</accession>
<feature type="chain" id="PRO_5045435950" description="Chitin-binding type-2 domain-containing protein" evidence="2">
    <location>
        <begin position="20"/>
        <end position="2248"/>
    </location>
</feature>
<feature type="compositionally biased region" description="Polar residues" evidence="1">
    <location>
        <begin position="1914"/>
        <end position="1924"/>
    </location>
</feature>
<feature type="compositionally biased region" description="Polar residues" evidence="1">
    <location>
        <begin position="2193"/>
        <end position="2205"/>
    </location>
</feature>
<feature type="signal peptide" evidence="2">
    <location>
        <begin position="1"/>
        <end position="19"/>
    </location>
</feature>
<dbReference type="EMBL" id="JAIFTH010000165">
    <property type="protein sequence ID" value="KAG9510357.1"/>
    <property type="molecule type" value="Genomic_DNA"/>
</dbReference>
<feature type="region of interest" description="Disordered" evidence="1">
    <location>
        <begin position="176"/>
        <end position="300"/>
    </location>
</feature>
<dbReference type="SUPFAM" id="SSF57625">
    <property type="entry name" value="Invertebrate chitin-binding proteins"/>
    <property type="match status" value="1"/>
</dbReference>
<feature type="compositionally biased region" description="Polar residues" evidence="1">
    <location>
        <begin position="1553"/>
        <end position="1584"/>
    </location>
</feature>
<feature type="compositionally biased region" description="Polar residues" evidence="1">
    <location>
        <begin position="1022"/>
        <end position="1055"/>
    </location>
</feature>
<feature type="region of interest" description="Disordered" evidence="1">
    <location>
        <begin position="2171"/>
        <end position="2205"/>
    </location>
</feature>
<feature type="compositionally biased region" description="Basic and acidic residues" evidence="1">
    <location>
        <begin position="228"/>
        <end position="237"/>
    </location>
</feature>
<feature type="compositionally biased region" description="Low complexity" evidence="1">
    <location>
        <begin position="189"/>
        <end position="206"/>
    </location>
</feature>
<feature type="region of interest" description="Disordered" evidence="1">
    <location>
        <begin position="545"/>
        <end position="572"/>
    </location>
</feature>
<feature type="compositionally biased region" description="Polar residues" evidence="1">
    <location>
        <begin position="1942"/>
        <end position="1951"/>
    </location>
</feature>
<feature type="compositionally biased region" description="Polar residues" evidence="1">
    <location>
        <begin position="250"/>
        <end position="262"/>
    </location>
</feature>
<feature type="compositionally biased region" description="Low complexity" evidence="1">
    <location>
        <begin position="1976"/>
        <end position="1988"/>
    </location>
</feature>
<feature type="compositionally biased region" description="Polar residues" evidence="1">
    <location>
        <begin position="283"/>
        <end position="300"/>
    </location>
</feature>